<sequence length="194" mass="21247">MDRVLVVRPEMKIQHSCAGLARHCFFFVHERRHPETSAQSAELRFGASVPISSLQTPSYDAATAPPASLFRNSFALQTQPSSYTIVAAFHDVFSRNSLPPCTMSLSASLNAAGDGSEYFELVKWLERSRTGHAFSDARERGRVAGASESRGSRASVGEILRRSRARHVLEVCYWCSSSDGASITVGPPPRLCSR</sequence>
<evidence type="ECO:0000313" key="1">
    <source>
        <dbReference type="EMBL" id="GAT54647.1"/>
    </source>
</evidence>
<reference evidence="1" key="1">
    <citation type="submission" date="2014-09" db="EMBL/GenBank/DDBJ databases">
        <title>Genome sequence of the luminous mushroom Mycena chlorophos for searching fungal bioluminescence genes.</title>
        <authorList>
            <person name="Tanaka Y."/>
            <person name="Kasuga D."/>
            <person name="Oba Y."/>
            <person name="Hase S."/>
            <person name="Sato K."/>
            <person name="Oba Y."/>
            <person name="Sakakibara Y."/>
        </authorList>
    </citation>
    <scope>NUCLEOTIDE SEQUENCE</scope>
</reference>
<accession>A0ABQ0LU97</accession>
<protein>
    <submittedName>
        <fullName evidence="1">Uncharacterized protein</fullName>
    </submittedName>
</protein>
<proteinExistence type="predicted"/>
<dbReference type="EMBL" id="DF848736">
    <property type="protein sequence ID" value="GAT54647.1"/>
    <property type="molecule type" value="Genomic_DNA"/>
</dbReference>
<gene>
    <name evidence="1" type="ORF">MCHLO_11485</name>
</gene>
<organism evidence="1 2">
    <name type="scientific">Mycena chlorophos</name>
    <name type="common">Agaric fungus</name>
    <name type="synonym">Agaricus chlorophos</name>
    <dbReference type="NCBI Taxonomy" id="658473"/>
    <lineage>
        <taxon>Eukaryota</taxon>
        <taxon>Fungi</taxon>
        <taxon>Dikarya</taxon>
        <taxon>Basidiomycota</taxon>
        <taxon>Agaricomycotina</taxon>
        <taxon>Agaricomycetes</taxon>
        <taxon>Agaricomycetidae</taxon>
        <taxon>Agaricales</taxon>
        <taxon>Marasmiineae</taxon>
        <taxon>Mycenaceae</taxon>
        <taxon>Mycena</taxon>
    </lineage>
</organism>
<name>A0ABQ0LU97_MYCCL</name>
<evidence type="ECO:0000313" key="2">
    <source>
        <dbReference type="Proteomes" id="UP000815677"/>
    </source>
</evidence>
<dbReference type="Proteomes" id="UP000815677">
    <property type="component" value="Unassembled WGS sequence"/>
</dbReference>
<keyword evidence="2" id="KW-1185">Reference proteome</keyword>